<evidence type="ECO:0000256" key="6">
    <source>
        <dbReference type="ARBA" id="ARBA00022692"/>
    </source>
</evidence>
<dbReference type="OrthoDB" id="9787936at2"/>
<organism evidence="11 12">
    <name type="scientific">Thermolongibacillus altinsuensis</name>
    <dbReference type="NCBI Taxonomy" id="575256"/>
    <lineage>
        <taxon>Bacteria</taxon>
        <taxon>Bacillati</taxon>
        <taxon>Bacillota</taxon>
        <taxon>Bacilli</taxon>
        <taxon>Bacillales</taxon>
        <taxon>Anoxybacillaceae</taxon>
        <taxon>Thermolongibacillus</taxon>
    </lineage>
</organism>
<keyword evidence="12" id="KW-1185">Reference proteome</keyword>
<evidence type="ECO:0000256" key="5">
    <source>
        <dbReference type="ARBA" id="ARBA00022683"/>
    </source>
</evidence>
<comment type="caution">
    <text evidence="11">The sequence shown here is derived from an EMBL/GenBank/DDBJ whole genome shotgun (WGS) entry which is preliminary data.</text>
</comment>
<evidence type="ECO:0000256" key="9">
    <source>
        <dbReference type="SAM" id="Phobius"/>
    </source>
</evidence>
<feature type="transmembrane region" description="Helical" evidence="9">
    <location>
        <begin position="126"/>
        <end position="145"/>
    </location>
</feature>
<dbReference type="EMBL" id="SLUL01000030">
    <property type="protein sequence ID" value="TCL43141.1"/>
    <property type="molecule type" value="Genomic_DNA"/>
</dbReference>
<feature type="transmembrane region" description="Helical" evidence="9">
    <location>
        <begin position="151"/>
        <end position="171"/>
    </location>
</feature>
<evidence type="ECO:0000313" key="11">
    <source>
        <dbReference type="EMBL" id="TCL43141.1"/>
    </source>
</evidence>
<feature type="transmembrane region" description="Helical" evidence="9">
    <location>
        <begin position="436"/>
        <end position="454"/>
    </location>
</feature>
<dbReference type="AlphaFoldDB" id="A0A4R1QE18"/>
<keyword evidence="2" id="KW-0813">Transport</keyword>
<keyword evidence="3" id="KW-1003">Cell membrane</keyword>
<dbReference type="GO" id="GO:0009401">
    <property type="term" value="P:phosphoenolpyruvate-dependent sugar phosphotransferase system"/>
    <property type="evidence" value="ECO:0007669"/>
    <property type="project" value="UniProtKB-KW"/>
</dbReference>
<evidence type="ECO:0000256" key="2">
    <source>
        <dbReference type="ARBA" id="ARBA00022448"/>
    </source>
</evidence>
<dbReference type="Pfam" id="PF03611">
    <property type="entry name" value="EIIC-GAT"/>
    <property type="match status" value="1"/>
</dbReference>
<dbReference type="PIRSF" id="PIRSF006304">
    <property type="entry name" value="GatC"/>
    <property type="match status" value="1"/>
</dbReference>
<sequence length="478" mass="52711">MDVIIDFANKIFKPLIDLGAPPMMFIILAFLAMLMRVKPSKAIEGGLKLAIALTGMGAIIGILTGSFAPALQDFVKSTGIQLSITDVGWAPLATITWGSPFTLYFLLLLVILNIVMLIFKKTNTLDVDIFNVWHLAIVGLIVLYYSNNNLLLATLLVLLIGVMKFINADLMKPTFNDMLKMPSTNPTTTTHMNFMLNPLIMVFDKIIDKFFPFIDKYDFDATTLNKKIGFWGSKFAIGVYLGAFVGLLGQQSVKEIFTLAFTGGMCLELFSVIGTWFIGAVEPLSKGITDFMSKRLKGRTFNIGIDWPFVAARAEMWAVANILAPIMLIIALVLPGNKILPLGGIIAIGLTPALLIVTRGRVLRMVIIGTFMLPVFLWSGTIIAPFVTKTAKSVGAFPKGISDSVLITHSTLEGPVEKFLAVTVGRLGSEFNIQNLFLVIVFLAIYILLFAWYVKQMKKRNEEYKNAVQNKSSEKQVV</sequence>
<dbReference type="InterPro" id="IPR004703">
    <property type="entry name" value="PTS_sugar-sp_permease"/>
</dbReference>
<comment type="subcellular location">
    <subcellularLocation>
        <location evidence="1">Cell membrane</location>
        <topology evidence="1">Multi-pass membrane protein</topology>
    </subcellularLocation>
</comment>
<evidence type="ECO:0000259" key="10">
    <source>
        <dbReference type="PROSITE" id="PS51104"/>
    </source>
</evidence>
<feature type="transmembrane region" description="Helical" evidence="9">
    <location>
        <begin position="259"/>
        <end position="284"/>
    </location>
</feature>
<feature type="transmembrane region" description="Helical" evidence="9">
    <location>
        <begin position="101"/>
        <end position="119"/>
    </location>
</feature>
<proteinExistence type="predicted"/>
<gene>
    <name evidence="11" type="ORF">EDD69_13012</name>
</gene>
<evidence type="ECO:0000256" key="4">
    <source>
        <dbReference type="ARBA" id="ARBA00022597"/>
    </source>
</evidence>
<feature type="transmembrane region" description="Helical" evidence="9">
    <location>
        <begin position="20"/>
        <end position="37"/>
    </location>
</feature>
<protein>
    <submittedName>
        <fullName evidence="11">PTS system IIC component (Gat family)</fullName>
    </submittedName>
</protein>
<name>A0A4R1QE18_9BACL</name>
<dbReference type="PROSITE" id="PS51104">
    <property type="entry name" value="PTS_EIIC_TYPE_2"/>
    <property type="match status" value="1"/>
</dbReference>
<feature type="domain" description="PTS EIIC type-2" evidence="10">
    <location>
        <begin position="12"/>
        <end position="446"/>
    </location>
</feature>
<dbReference type="RefSeq" id="WP_132949707.1">
    <property type="nucleotide sequence ID" value="NZ_SLUL01000030.1"/>
</dbReference>
<keyword evidence="8 9" id="KW-0472">Membrane</keyword>
<dbReference type="GO" id="GO:0015577">
    <property type="term" value="F:galactitol transmembrane transporter activity"/>
    <property type="evidence" value="ECO:0007669"/>
    <property type="project" value="InterPro"/>
</dbReference>
<dbReference type="InterPro" id="IPR013853">
    <property type="entry name" value="EIIC-GAT"/>
</dbReference>
<keyword evidence="4" id="KW-0762">Sugar transport</keyword>
<evidence type="ECO:0000256" key="7">
    <source>
        <dbReference type="ARBA" id="ARBA00022989"/>
    </source>
</evidence>
<evidence type="ECO:0000256" key="3">
    <source>
        <dbReference type="ARBA" id="ARBA00022475"/>
    </source>
</evidence>
<feature type="transmembrane region" description="Helical" evidence="9">
    <location>
        <begin position="339"/>
        <end position="358"/>
    </location>
</feature>
<feature type="transmembrane region" description="Helical" evidence="9">
    <location>
        <begin position="235"/>
        <end position="253"/>
    </location>
</feature>
<dbReference type="PANTHER" id="PTHR37324:SF2">
    <property type="entry name" value="PTS SYSTEM GALACTITOL-SPECIFIC EIIC COMPONENT"/>
    <property type="match status" value="1"/>
</dbReference>
<keyword evidence="7 9" id="KW-1133">Transmembrane helix</keyword>
<feature type="transmembrane region" description="Helical" evidence="9">
    <location>
        <begin position="305"/>
        <end position="333"/>
    </location>
</feature>
<dbReference type="PANTHER" id="PTHR37324">
    <property type="entry name" value="PTS SYSTEM GALACTITOL-SPECIFIC EIIC COMPONENT"/>
    <property type="match status" value="1"/>
</dbReference>
<keyword evidence="5" id="KW-0598">Phosphotransferase system</keyword>
<evidence type="ECO:0000256" key="8">
    <source>
        <dbReference type="ARBA" id="ARBA00023136"/>
    </source>
</evidence>
<evidence type="ECO:0000256" key="1">
    <source>
        <dbReference type="ARBA" id="ARBA00004651"/>
    </source>
</evidence>
<dbReference type="GO" id="GO:0005886">
    <property type="term" value="C:plasma membrane"/>
    <property type="evidence" value="ECO:0007669"/>
    <property type="project" value="UniProtKB-SubCell"/>
</dbReference>
<dbReference type="InterPro" id="IPR013014">
    <property type="entry name" value="PTS_EIIC_2"/>
</dbReference>
<dbReference type="Proteomes" id="UP000295658">
    <property type="component" value="Unassembled WGS sequence"/>
</dbReference>
<feature type="transmembrane region" description="Helical" evidence="9">
    <location>
        <begin position="365"/>
        <end position="387"/>
    </location>
</feature>
<accession>A0A4R1QE18</accession>
<feature type="transmembrane region" description="Helical" evidence="9">
    <location>
        <begin position="49"/>
        <end position="68"/>
    </location>
</feature>
<keyword evidence="6 9" id="KW-0812">Transmembrane</keyword>
<reference evidence="11 12" key="1">
    <citation type="submission" date="2019-03" db="EMBL/GenBank/DDBJ databases">
        <title>Genomic Encyclopedia of Type Strains, Phase IV (KMG-IV): sequencing the most valuable type-strain genomes for metagenomic binning, comparative biology and taxonomic classification.</title>
        <authorList>
            <person name="Goeker M."/>
        </authorList>
    </citation>
    <scope>NUCLEOTIDE SEQUENCE [LARGE SCALE GENOMIC DNA]</scope>
    <source>
        <strain evidence="11 12">DSM 24979</strain>
    </source>
</reference>
<evidence type="ECO:0000313" key="12">
    <source>
        <dbReference type="Proteomes" id="UP000295658"/>
    </source>
</evidence>